<comment type="function">
    <text evidence="1">General (non sugar-specific) component of the phosphoenolpyruvate-dependent sugar phosphotransferase system (sugar PTS). This major carbohydrate active-transport system catalyzes the phosphorylation of incoming sugar substrates concomitantly with their translocation across the cell membrane. The phosphoryl group from phosphoenolpyruvate (PEP) is transferred to the phosphoryl carrier protein HPr by enzyme I. Phospho-HPr then transfers it to the PTS EIIA domain.</text>
</comment>
<dbReference type="PANTHER" id="PTHR33705:SF1">
    <property type="entry name" value="PHOSPHOCARRIER PROTEIN HPR"/>
    <property type="match status" value="1"/>
</dbReference>
<evidence type="ECO:0000259" key="6">
    <source>
        <dbReference type="PROSITE" id="PS51350"/>
    </source>
</evidence>
<dbReference type="SUPFAM" id="SSF55594">
    <property type="entry name" value="HPr-like"/>
    <property type="match status" value="1"/>
</dbReference>
<protein>
    <recommendedName>
        <fullName evidence="2">Phosphocarrier protein HPr</fullName>
    </recommendedName>
    <alternativeName>
        <fullName evidence="5">Histidine-containing protein</fullName>
    </alternativeName>
</protein>
<reference evidence="8 10" key="2">
    <citation type="submission" date="2020-08" db="EMBL/GenBank/DDBJ databases">
        <title>The isolate Caproiciproducens sp. 7D4C2 produces n-caproate at mildly acidic conditions from hexoses: genome and rBOX comparison with related strains and chain-elongating bacteria.</title>
        <authorList>
            <person name="Esquivel-Elizondo S."/>
            <person name="Bagci C."/>
            <person name="Temovska M."/>
            <person name="Jeon B.S."/>
            <person name="Bessarab I."/>
            <person name="Williams R.B.H."/>
            <person name="Huson D.H."/>
            <person name="Angenent L.T."/>
        </authorList>
    </citation>
    <scope>NUCLEOTIDE SEQUENCE [LARGE SCALE GENOMIC DNA]</scope>
    <source>
        <strain evidence="8 10">7D4C2</strain>
    </source>
</reference>
<keyword evidence="9" id="KW-1185">Reference proteome</keyword>
<dbReference type="Proteomes" id="UP000515909">
    <property type="component" value="Chromosome"/>
</dbReference>
<name>A0A6N8HY63_9FIRM</name>
<organism evidence="7 9">
    <name type="scientific">Caproicibacter fermentans</name>
    <dbReference type="NCBI Taxonomy" id="2576756"/>
    <lineage>
        <taxon>Bacteria</taxon>
        <taxon>Bacillati</taxon>
        <taxon>Bacillota</taxon>
        <taxon>Clostridia</taxon>
        <taxon>Eubacteriales</taxon>
        <taxon>Acutalibacteraceae</taxon>
        <taxon>Caproicibacter</taxon>
    </lineage>
</organism>
<keyword evidence="3" id="KW-0813">Transport</keyword>
<evidence type="ECO:0000256" key="4">
    <source>
        <dbReference type="ARBA" id="ARBA00022597"/>
    </source>
</evidence>
<gene>
    <name evidence="7" type="primary">ptsH_6</name>
    <name evidence="7" type="ORF">CAFE_14000</name>
    <name evidence="8" type="ORF">HCR03_00615</name>
</gene>
<reference evidence="7 9" key="1">
    <citation type="submission" date="2019-09" db="EMBL/GenBank/DDBJ databases">
        <title>Genome sequence of Clostridium sp. EA1.</title>
        <authorList>
            <person name="Poehlein A."/>
            <person name="Bengelsdorf F.R."/>
            <person name="Daniel R."/>
        </authorList>
    </citation>
    <scope>NUCLEOTIDE SEQUENCE [LARGE SCALE GENOMIC DNA]</scope>
    <source>
        <strain evidence="7 9">EA1</strain>
    </source>
</reference>
<dbReference type="InterPro" id="IPR050399">
    <property type="entry name" value="HPr"/>
</dbReference>
<evidence type="ECO:0000313" key="8">
    <source>
        <dbReference type="EMBL" id="QNK40867.1"/>
    </source>
</evidence>
<evidence type="ECO:0000313" key="9">
    <source>
        <dbReference type="Proteomes" id="UP000469440"/>
    </source>
</evidence>
<evidence type="ECO:0000256" key="1">
    <source>
        <dbReference type="ARBA" id="ARBA00003681"/>
    </source>
</evidence>
<dbReference type="RefSeq" id="WP_066648811.1">
    <property type="nucleotide sequence ID" value="NZ_CP060286.1"/>
</dbReference>
<accession>A0A7G8TB76</accession>
<dbReference type="OrthoDB" id="9809047at2"/>
<feature type="domain" description="HPr" evidence="6">
    <location>
        <begin position="1"/>
        <end position="86"/>
    </location>
</feature>
<sequence length="86" mass="9341">MYRYETAVKNPTGLHARPASQMTQLCKKFSDNIALVCGTNRVNPKSIISILSAGIKQGTAVTVEVEGENEEAVCMQIVSLIENLTD</sequence>
<dbReference type="EMBL" id="CP060286">
    <property type="protein sequence ID" value="QNK40867.1"/>
    <property type="molecule type" value="Genomic_DNA"/>
</dbReference>
<dbReference type="KEGG" id="cfem:HCR03_00615"/>
<dbReference type="AlphaFoldDB" id="A0A6N8HY63"/>
<dbReference type="Proteomes" id="UP000469440">
    <property type="component" value="Unassembled WGS sequence"/>
</dbReference>
<dbReference type="InterPro" id="IPR035895">
    <property type="entry name" value="HPr-like_sf"/>
</dbReference>
<dbReference type="Pfam" id="PF00381">
    <property type="entry name" value="PTS-HPr"/>
    <property type="match status" value="1"/>
</dbReference>
<dbReference type="InterPro" id="IPR000032">
    <property type="entry name" value="HPr-like"/>
</dbReference>
<evidence type="ECO:0000313" key="7">
    <source>
        <dbReference type="EMBL" id="MVB10702.1"/>
    </source>
</evidence>
<dbReference type="PRINTS" id="PR00107">
    <property type="entry name" value="PHOSPHOCPHPR"/>
</dbReference>
<dbReference type="PROSITE" id="PS00369">
    <property type="entry name" value="PTS_HPR_HIS"/>
    <property type="match status" value="1"/>
</dbReference>
<accession>A0A6N8HY63</accession>
<dbReference type="PANTHER" id="PTHR33705">
    <property type="entry name" value="PHOSPHOCARRIER PROTEIN HPR"/>
    <property type="match status" value="1"/>
</dbReference>
<evidence type="ECO:0000256" key="3">
    <source>
        <dbReference type="ARBA" id="ARBA00022448"/>
    </source>
</evidence>
<dbReference type="CDD" id="cd00367">
    <property type="entry name" value="PTS-HPr_like"/>
    <property type="match status" value="1"/>
</dbReference>
<evidence type="ECO:0000256" key="5">
    <source>
        <dbReference type="ARBA" id="ARBA00033055"/>
    </source>
</evidence>
<dbReference type="Gene3D" id="3.30.1340.10">
    <property type="entry name" value="HPr-like"/>
    <property type="match status" value="1"/>
</dbReference>
<proteinExistence type="predicted"/>
<evidence type="ECO:0000256" key="2">
    <source>
        <dbReference type="ARBA" id="ARBA00020422"/>
    </source>
</evidence>
<dbReference type="EMBL" id="VWXL01000047">
    <property type="protein sequence ID" value="MVB10702.1"/>
    <property type="molecule type" value="Genomic_DNA"/>
</dbReference>
<dbReference type="PROSITE" id="PS51350">
    <property type="entry name" value="PTS_HPR_DOM"/>
    <property type="match status" value="1"/>
</dbReference>
<dbReference type="NCBIfam" id="TIGR01003">
    <property type="entry name" value="PTS_HPr_family"/>
    <property type="match status" value="1"/>
</dbReference>
<keyword evidence="4" id="KW-0762">Sugar transport</keyword>
<evidence type="ECO:0000313" key="10">
    <source>
        <dbReference type="Proteomes" id="UP000515909"/>
    </source>
</evidence>
<dbReference type="InterPro" id="IPR001020">
    <property type="entry name" value="PTS_HPr_His_P_site"/>
</dbReference>